<gene>
    <name evidence="2" type="ORF">NPIL_402361</name>
</gene>
<keyword evidence="3" id="KW-1185">Reference proteome</keyword>
<dbReference type="Proteomes" id="UP000887013">
    <property type="component" value="Unassembled WGS sequence"/>
</dbReference>
<accession>A0A8X6R7L1</accession>
<evidence type="ECO:0000313" key="2">
    <source>
        <dbReference type="EMBL" id="GFU58890.1"/>
    </source>
</evidence>
<reference evidence="2" key="1">
    <citation type="submission" date="2020-08" db="EMBL/GenBank/DDBJ databases">
        <title>Multicomponent nature underlies the extraordinary mechanical properties of spider dragline silk.</title>
        <authorList>
            <person name="Kono N."/>
            <person name="Nakamura H."/>
            <person name="Mori M."/>
            <person name="Yoshida Y."/>
            <person name="Ohtoshi R."/>
            <person name="Malay A.D."/>
            <person name="Moran D.A.P."/>
            <person name="Tomita M."/>
            <person name="Numata K."/>
            <person name="Arakawa K."/>
        </authorList>
    </citation>
    <scope>NUCLEOTIDE SEQUENCE</scope>
</reference>
<comment type="caution">
    <text evidence="2">The sequence shown here is derived from an EMBL/GenBank/DDBJ whole genome shotgun (WGS) entry which is preliminary data.</text>
</comment>
<sequence>MAERTSPDPSGKRSPIQTTHHGILTRIVDAFPDNRNWTITRERTCRTAPDQPSPEWDLRTGVRRKLILSIDENGT</sequence>
<protein>
    <submittedName>
        <fullName evidence="2">Uncharacterized protein</fullName>
    </submittedName>
</protein>
<evidence type="ECO:0000313" key="3">
    <source>
        <dbReference type="Proteomes" id="UP000887013"/>
    </source>
</evidence>
<feature type="region of interest" description="Disordered" evidence="1">
    <location>
        <begin position="1"/>
        <end position="23"/>
    </location>
</feature>
<organism evidence="2 3">
    <name type="scientific">Nephila pilipes</name>
    <name type="common">Giant wood spider</name>
    <name type="synonym">Nephila maculata</name>
    <dbReference type="NCBI Taxonomy" id="299642"/>
    <lineage>
        <taxon>Eukaryota</taxon>
        <taxon>Metazoa</taxon>
        <taxon>Ecdysozoa</taxon>
        <taxon>Arthropoda</taxon>
        <taxon>Chelicerata</taxon>
        <taxon>Arachnida</taxon>
        <taxon>Araneae</taxon>
        <taxon>Araneomorphae</taxon>
        <taxon>Entelegynae</taxon>
        <taxon>Araneoidea</taxon>
        <taxon>Nephilidae</taxon>
        <taxon>Nephila</taxon>
    </lineage>
</organism>
<proteinExistence type="predicted"/>
<evidence type="ECO:0000256" key="1">
    <source>
        <dbReference type="SAM" id="MobiDB-lite"/>
    </source>
</evidence>
<dbReference type="AlphaFoldDB" id="A0A8X6R7L1"/>
<dbReference type="EMBL" id="BMAW01040225">
    <property type="protein sequence ID" value="GFU58890.1"/>
    <property type="molecule type" value="Genomic_DNA"/>
</dbReference>
<name>A0A8X6R7L1_NEPPI</name>